<reference evidence="3" key="1">
    <citation type="journal article" date="2020" name="Stud. Mycol.">
        <title>101 Dothideomycetes genomes: A test case for predicting lifestyles and emergence of pathogens.</title>
        <authorList>
            <person name="Haridas S."/>
            <person name="Albert R."/>
            <person name="Binder M."/>
            <person name="Bloem J."/>
            <person name="LaButti K."/>
            <person name="Salamov A."/>
            <person name="Andreopoulos B."/>
            <person name="Baker S."/>
            <person name="Barry K."/>
            <person name="Bills G."/>
            <person name="Bluhm B."/>
            <person name="Cannon C."/>
            <person name="Castanera R."/>
            <person name="Culley D."/>
            <person name="Daum C."/>
            <person name="Ezra D."/>
            <person name="Gonzalez J."/>
            <person name="Henrissat B."/>
            <person name="Kuo A."/>
            <person name="Liang C."/>
            <person name="Lipzen A."/>
            <person name="Lutzoni F."/>
            <person name="Magnuson J."/>
            <person name="Mondo S."/>
            <person name="Nolan M."/>
            <person name="Ohm R."/>
            <person name="Pangilinan J."/>
            <person name="Park H.-J."/>
            <person name="Ramirez L."/>
            <person name="Alfaro M."/>
            <person name="Sun H."/>
            <person name="Tritt A."/>
            <person name="Yoshinaga Y."/>
            <person name="Zwiers L.-H."/>
            <person name="Turgeon B."/>
            <person name="Goodwin S."/>
            <person name="Spatafora J."/>
            <person name="Crous P."/>
            <person name="Grigoriev I."/>
        </authorList>
    </citation>
    <scope>NUCLEOTIDE SEQUENCE [LARGE SCALE GENOMIC DNA]</scope>
    <source>
        <strain evidence="3">CBS 304.66</strain>
    </source>
</reference>
<gene>
    <name evidence="2" type="ORF">CC78DRAFT_575894</name>
</gene>
<organism evidence="2 3">
    <name type="scientific">Lojkania enalia</name>
    <dbReference type="NCBI Taxonomy" id="147567"/>
    <lineage>
        <taxon>Eukaryota</taxon>
        <taxon>Fungi</taxon>
        <taxon>Dikarya</taxon>
        <taxon>Ascomycota</taxon>
        <taxon>Pezizomycotina</taxon>
        <taxon>Dothideomycetes</taxon>
        <taxon>Pleosporomycetidae</taxon>
        <taxon>Pleosporales</taxon>
        <taxon>Pleosporales incertae sedis</taxon>
        <taxon>Lojkania</taxon>
    </lineage>
</organism>
<comment type="caution">
    <text evidence="2">The sequence shown here is derived from an EMBL/GenBank/DDBJ whole genome shotgun (WGS) entry which is preliminary data.</text>
</comment>
<accession>A0A9P4N965</accession>
<feature type="compositionally biased region" description="Basic and acidic residues" evidence="1">
    <location>
        <begin position="1"/>
        <end position="11"/>
    </location>
</feature>
<keyword evidence="3" id="KW-1185">Reference proteome</keyword>
<evidence type="ECO:0000256" key="1">
    <source>
        <dbReference type="SAM" id="MobiDB-lite"/>
    </source>
</evidence>
<dbReference type="EMBL" id="ML986586">
    <property type="protein sequence ID" value="KAF2268421.1"/>
    <property type="molecule type" value="Genomic_DNA"/>
</dbReference>
<feature type="compositionally biased region" description="Polar residues" evidence="1">
    <location>
        <begin position="68"/>
        <end position="90"/>
    </location>
</feature>
<dbReference type="AlphaFoldDB" id="A0A9P4N965"/>
<dbReference type="Proteomes" id="UP000800093">
    <property type="component" value="Unassembled WGS sequence"/>
</dbReference>
<evidence type="ECO:0000313" key="3">
    <source>
        <dbReference type="Proteomes" id="UP000800093"/>
    </source>
</evidence>
<feature type="region of interest" description="Disordered" evidence="1">
    <location>
        <begin position="1"/>
        <end position="90"/>
    </location>
</feature>
<protein>
    <submittedName>
        <fullName evidence="2">Uncharacterized protein</fullName>
    </submittedName>
</protein>
<evidence type="ECO:0000313" key="2">
    <source>
        <dbReference type="EMBL" id="KAF2268421.1"/>
    </source>
</evidence>
<name>A0A9P4N965_9PLEO</name>
<proteinExistence type="predicted"/>
<sequence length="90" mass="9561">MVETPADDHRSMPHAHPPPWAPNSICPGMQSTLSGHGGQVPRFSPSPADGSPTQEWAPYVGKNAARAQVTSDSIEMSPRHSVTGTSIENM</sequence>